<comment type="caution">
    <text evidence="2">The sequence shown here is derived from an EMBL/GenBank/DDBJ whole genome shotgun (WGS) entry which is preliminary data.</text>
</comment>
<dbReference type="Proteomes" id="UP000664357">
    <property type="component" value="Unassembled WGS sequence"/>
</dbReference>
<keyword evidence="1" id="KW-1133">Transmembrane helix</keyword>
<reference evidence="2 3" key="2">
    <citation type="submission" date="2024-02" db="EMBL/GenBank/DDBJ databases">
        <title>The Genome Sequence of Enterococcus sp. DIV0159.</title>
        <authorList>
            <person name="Earl A."/>
            <person name="Manson A."/>
            <person name="Gilmore M."/>
            <person name="Sanders J."/>
            <person name="Shea T."/>
            <person name="Howe W."/>
            <person name="Livny J."/>
            <person name="Cuomo C."/>
            <person name="Neafsey D."/>
            <person name="Birren B."/>
        </authorList>
    </citation>
    <scope>NUCLEOTIDE SEQUENCE [LARGE SCALE GENOMIC DNA]</scope>
    <source>
        <strain evidence="2 3">665A</strain>
    </source>
</reference>
<sequence>MDGFINFMERRFIPIASKIGAQRHLVAIRDSFMVTMPLMILGALAVMINNLSLTIPAFGNFMDGIFGGESWKGFGGGVWNGTFGVLSVFIAFLVAYNLANSY</sequence>
<name>A0ABV0EXQ7_9ENTE</name>
<dbReference type="PANTHER" id="PTHR33989:SF4">
    <property type="entry name" value="PTS SYSTEM N,N'-DIACETYLCHITOBIOSE-SPECIFIC EIIC COMPONENT"/>
    <property type="match status" value="1"/>
</dbReference>
<feature type="non-terminal residue" evidence="2">
    <location>
        <position position="102"/>
    </location>
</feature>
<protein>
    <submittedName>
        <fullName evidence="2">PTS system lactose/cellobiose-specific transporter subunit IIC</fullName>
    </submittedName>
</protein>
<organism evidence="2 3">
    <name type="scientific">Candidatus Enterococcus ferrettii</name>
    <dbReference type="NCBI Taxonomy" id="2815324"/>
    <lineage>
        <taxon>Bacteria</taxon>
        <taxon>Bacillati</taxon>
        <taxon>Bacillota</taxon>
        <taxon>Bacilli</taxon>
        <taxon>Lactobacillales</taxon>
        <taxon>Enterococcaceae</taxon>
        <taxon>Enterococcus</taxon>
    </lineage>
</organism>
<evidence type="ECO:0000256" key="1">
    <source>
        <dbReference type="SAM" id="Phobius"/>
    </source>
</evidence>
<accession>A0ABV0EXQ7</accession>
<evidence type="ECO:0000313" key="3">
    <source>
        <dbReference type="Proteomes" id="UP000664357"/>
    </source>
</evidence>
<dbReference type="PANTHER" id="PTHR33989">
    <property type="match status" value="1"/>
</dbReference>
<feature type="transmembrane region" description="Helical" evidence="1">
    <location>
        <begin position="78"/>
        <end position="99"/>
    </location>
</feature>
<reference evidence="2 3" key="1">
    <citation type="submission" date="2021-03" db="EMBL/GenBank/DDBJ databases">
        <authorList>
            <person name="Gilmore M.S."/>
            <person name="Schwartzman J."/>
            <person name="Van Tyne D."/>
            <person name="Martin M."/>
            <person name="Earl A.M."/>
            <person name="Manson A.L."/>
            <person name="Straub T."/>
            <person name="Salamzade R."/>
            <person name="Saavedra J."/>
            <person name="Lebreton F."/>
            <person name="Prichula J."/>
            <person name="Schaufler K."/>
            <person name="Gaca A."/>
            <person name="Sgardioli B."/>
            <person name="Wagenaar J."/>
            <person name="Strong T."/>
        </authorList>
    </citation>
    <scope>NUCLEOTIDE SEQUENCE [LARGE SCALE GENOMIC DNA]</scope>
    <source>
        <strain evidence="2 3">665A</strain>
    </source>
</reference>
<feature type="transmembrane region" description="Helical" evidence="1">
    <location>
        <begin position="38"/>
        <end position="58"/>
    </location>
</feature>
<proteinExistence type="predicted"/>
<evidence type="ECO:0000313" key="2">
    <source>
        <dbReference type="EMBL" id="MEO1772557.1"/>
    </source>
</evidence>
<keyword evidence="3" id="KW-1185">Reference proteome</keyword>
<keyword evidence="1" id="KW-0472">Membrane</keyword>
<dbReference type="EMBL" id="JAFREL020000005">
    <property type="protein sequence ID" value="MEO1772557.1"/>
    <property type="molecule type" value="Genomic_DNA"/>
</dbReference>
<dbReference type="InterPro" id="IPR051088">
    <property type="entry name" value="PTS_Sugar-EIIC/EIIB"/>
</dbReference>
<gene>
    <name evidence="2" type="ORF">JZO67_004539</name>
</gene>
<keyword evidence="1" id="KW-0812">Transmembrane</keyword>